<reference evidence="2 3" key="1">
    <citation type="submission" date="2020-08" db="EMBL/GenBank/DDBJ databases">
        <title>Genomic Encyclopedia of Type Strains, Phase III (KMG-III): the genomes of soil and plant-associated and newly described type strains.</title>
        <authorList>
            <person name="Whitman W."/>
        </authorList>
    </citation>
    <scope>NUCLEOTIDE SEQUENCE [LARGE SCALE GENOMIC DNA]</scope>
    <source>
        <strain evidence="2 3">CECT 8960</strain>
    </source>
</reference>
<dbReference type="Pfam" id="PF13481">
    <property type="entry name" value="AAA_25"/>
    <property type="match status" value="1"/>
</dbReference>
<evidence type="ECO:0000313" key="3">
    <source>
        <dbReference type="Proteomes" id="UP000520767"/>
    </source>
</evidence>
<feature type="compositionally biased region" description="Low complexity" evidence="1">
    <location>
        <begin position="334"/>
        <end position="348"/>
    </location>
</feature>
<dbReference type="Proteomes" id="UP000520767">
    <property type="component" value="Unassembled WGS sequence"/>
</dbReference>
<dbReference type="AlphaFoldDB" id="A0A7W7Q5B6"/>
<sequence length="354" mass="38180">MNTAPARALHAVPASPERRTRWTDDQLLNQEFPPPRWAVPGLLCEGLNLLAGAPKLGKSWLSLGIGASIANGDPALGGIEVERGPVLYCALEDTGRRLQSRRRQMLAAGGRAAPLLTLETACPTMPNGGDAVIVEWIEENPNARLIIVDTFEKMRGRNPQGVSAYAADYAAAGRFKTIADNYGVPILLIHHVRKQAAEDWQDLVSGTNGLTGAVDATLVLERSRGQADGVLHVTGRDVVESDYAMTFDGTFWSKLDGPASDYEMRDTRALLMRLVRECPGSKPADLAKALDKPPATVRKTLSRMAEQGQLRVAPGGAYYPPEPGDQSSDQARDTSPLSHLSLSHSTPSEQEESL</sequence>
<organism evidence="2 3">
    <name type="scientific">Actinophytocola algeriensis</name>
    <dbReference type="NCBI Taxonomy" id="1768010"/>
    <lineage>
        <taxon>Bacteria</taxon>
        <taxon>Bacillati</taxon>
        <taxon>Actinomycetota</taxon>
        <taxon>Actinomycetes</taxon>
        <taxon>Pseudonocardiales</taxon>
        <taxon>Pseudonocardiaceae</taxon>
    </lineage>
</organism>
<evidence type="ECO:0000256" key="1">
    <source>
        <dbReference type="SAM" id="MobiDB-lite"/>
    </source>
</evidence>
<keyword evidence="3" id="KW-1185">Reference proteome</keyword>
<gene>
    <name evidence="2" type="ORF">FHR82_003308</name>
</gene>
<feature type="region of interest" description="Disordered" evidence="1">
    <location>
        <begin position="306"/>
        <end position="354"/>
    </location>
</feature>
<accession>A0A7W7Q5B6</accession>
<dbReference type="InterPro" id="IPR036390">
    <property type="entry name" value="WH_DNA-bd_sf"/>
</dbReference>
<protein>
    <recommendedName>
        <fullName evidence="4">AAA domain-containing protein</fullName>
    </recommendedName>
</protein>
<evidence type="ECO:0000313" key="2">
    <source>
        <dbReference type="EMBL" id="MBB4907088.1"/>
    </source>
</evidence>
<proteinExistence type="predicted"/>
<dbReference type="EMBL" id="JACHJQ010000003">
    <property type="protein sequence ID" value="MBB4907088.1"/>
    <property type="molecule type" value="Genomic_DNA"/>
</dbReference>
<dbReference type="SUPFAM" id="SSF52540">
    <property type="entry name" value="P-loop containing nucleoside triphosphate hydrolases"/>
    <property type="match status" value="1"/>
</dbReference>
<dbReference type="Gene3D" id="3.40.50.300">
    <property type="entry name" value="P-loop containing nucleotide triphosphate hydrolases"/>
    <property type="match status" value="1"/>
</dbReference>
<comment type="caution">
    <text evidence="2">The sequence shown here is derived from an EMBL/GenBank/DDBJ whole genome shotgun (WGS) entry which is preliminary data.</text>
</comment>
<dbReference type="RefSeq" id="WP_184811207.1">
    <property type="nucleotide sequence ID" value="NZ_JACHJQ010000003.1"/>
</dbReference>
<evidence type="ECO:0008006" key="4">
    <source>
        <dbReference type="Google" id="ProtNLM"/>
    </source>
</evidence>
<feature type="region of interest" description="Disordered" evidence="1">
    <location>
        <begin position="1"/>
        <end position="22"/>
    </location>
</feature>
<dbReference type="SUPFAM" id="SSF46785">
    <property type="entry name" value="Winged helix' DNA-binding domain"/>
    <property type="match status" value="1"/>
</dbReference>
<name>A0A7W7Q5B6_9PSEU</name>
<dbReference type="InterPro" id="IPR027417">
    <property type="entry name" value="P-loop_NTPase"/>
</dbReference>